<dbReference type="Proteomes" id="UP000568839">
    <property type="component" value="Unassembled WGS sequence"/>
</dbReference>
<dbReference type="GO" id="GO:0072344">
    <property type="term" value="P:rescue of stalled ribosome"/>
    <property type="evidence" value="ECO:0007669"/>
    <property type="project" value="UniProtKB-UniRule"/>
</dbReference>
<comment type="function">
    <text evidence="8">Catalyzes the release of premature peptidyl moieties from peptidyl-tRNA molecules trapped in stalled 50S ribosomal subunits, and thus maintains levels of free tRNAs and 50S ribosomes.</text>
</comment>
<proteinExistence type="inferred from homology"/>
<evidence type="ECO:0000256" key="6">
    <source>
        <dbReference type="ARBA" id="ARBA00048707"/>
    </source>
</evidence>
<dbReference type="AlphaFoldDB" id="A0A841PRV5"/>
<comment type="catalytic activity">
    <reaction evidence="6 8 9">
        <text>an N-acyl-L-alpha-aminoacyl-tRNA + H2O = an N-acyl-L-amino acid + a tRNA + H(+)</text>
        <dbReference type="Rhea" id="RHEA:54448"/>
        <dbReference type="Rhea" id="RHEA-COMP:10123"/>
        <dbReference type="Rhea" id="RHEA-COMP:13883"/>
        <dbReference type="ChEBI" id="CHEBI:15377"/>
        <dbReference type="ChEBI" id="CHEBI:15378"/>
        <dbReference type="ChEBI" id="CHEBI:59874"/>
        <dbReference type="ChEBI" id="CHEBI:78442"/>
        <dbReference type="ChEBI" id="CHEBI:138191"/>
        <dbReference type="EC" id="3.1.1.29"/>
    </reaction>
</comment>
<evidence type="ECO:0000256" key="9">
    <source>
        <dbReference type="RuleBase" id="RU000673"/>
    </source>
</evidence>
<feature type="binding site" evidence="8">
    <location>
        <position position="14"/>
    </location>
    <ligand>
        <name>tRNA</name>
        <dbReference type="ChEBI" id="CHEBI:17843"/>
    </ligand>
</feature>
<evidence type="ECO:0000256" key="1">
    <source>
        <dbReference type="ARBA" id="ARBA00013260"/>
    </source>
</evidence>
<evidence type="ECO:0000256" key="3">
    <source>
        <dbReference type="ARBA" id="ARBA00022801"/>
    </source>
</evidence>
<dbReference type="HAMAP" id="MF_00083">
    <property type="entry name" value="Pept_tRNA_hydro_bact"/>
    <property type="match status" value="1"/>
</dbReference>
<feature type="binding site" evidence="8">
    <location>
        <position position="67"/>
    </location>
    <ligand>
        <name>tRNA</name>
        <dbReference type="ChEBI" id="CHEBI:17843"/>
    </ligand>
</feature>
<comment type="similarity">
    <text evidence="5 8 10">Belongs to the PTH family.</text>
</comment>
<dbReference type="GO" id="GO:0004045">
    <property type="term" value="F:peptidyl-tRNA hydrolase activity"/>
    <property type="evidence" value="ECO:0007669"/>
    <property type="project" value="UniProtKB-UniRule"/>
</dbReference>
<dbReference type="InterPro" id="IPR018171">
    <property type="entry name" value="Pept_tRNA_hydro_CS"/>
</dbReference>
<evidence type="ECO:0000313" key="11">
    <source>
        <dbReference type="EMBL" id="MBB6451530.1"/>
    </source>
</evidence>
<comment type="caution">
    <text evidence="11">The sequence shown here is derived from an EMBL/GenBank/DDBJ whole genome shotgun (WGS) entry which is preliminary data.</text>
</comment>
<gene>
    <name evidence="8" type="primary">pth</name>
    <name evidence="11" type="ORF">HNR44_003543</name>
</gene>
<dbReference type="InterPro" id="IPR036416">
    <property type="entry name" value="Pept_tRNA_hydro_sf"/>
</dbReference>
<protein>
    <recommendedName>
        <fullName evidence="7 8">Peptidyl-tRNA hydrolase</fullName>
        <shortName evidence="8">Pth</shortName>
        <ecNumber evidence="1 8">3.1.1.29</ecNumber>
    </recommendedName>
</protein>
<dbReference type="FunFam" id="3.40.50.1470:FF:000001">
    <property type="entry name" value="Peptidyl-tRNA hydrolase"/>
    <property type="match status" value="1"/>
</dbReference>
<feature type="site" description="Stabilizes the basic form of H active site to accept a proton" evidence="8">
    <location>
        <position position="92"/>
    </location>
</feature>
<dbReference type="GO" id="GO:0005737">
    <property type="term" value="C:cytoplasm"/>
    <property type="evidence" value="ECO:0007669"/>
    <property type="project" value="UniProtKB-SubCell"/>
</dbReference>
<comment type="subcellular location">
    <subcellularLocation>
        <location evidence="8">Cytoplasm</location>
    </subcellularLocation>
</comment>
<evidence type="ECO:0000256" key="2">
    <source>
        <dbReference type="ARBA" id="ARBA00022555"/>
    </source>
</evidence>
<name>A0A841PRV5_9BACL</name>
<evidence type="ECO:0000256" key="10">
    <source>
        <dbReference type="RuleBase" id="RU004320"/>
    </source>
</evidence>
<dbReference type="PROSITE" id="PS01195">
    <property type="entry name" value="PEPT_TRNA_HYDROL_1"/>
    <property type="match status" value="1"/>
</dbReference>
<dbReference type="PROSITE" id="PS01196">
    <property type="entry name" value="PEPT_TRNA_HYDROL_2"/>
    <property type="match status" value="1"/>
</dbReference>
<feature type="binding site" evidence="8">
    <location>
        <position position="113"/>
    </location>
    <ligand>
        <name>tRNA</name>
        <dbReference type="ChEBI" id="CHEBI:17843"/>
    </ligand>
</feature>
<dbReference type="InterPro" id="IPR001328">
    <property type="entry name" value="Pept_tRNA_hydro"/>
</dbReference>
<evidence type="ECO:0000256" key="8">
    <source>
        <dbReference type="HAMAP-Rule" id="MF_00083"/>
    </source>
</evidence>
<dbReference type="NCBIfam" id="TIGR00447">
    <property type="entry name" value="pth"/>
    <property type="match status" value="1"/>
</dbReference>
<dbReference type="RefSeq" id="WP_184405855.1">
    <property type="nucleotide sequence ID" value="NZ_JACHHJ010000008.1"/>
</dbReference>
<dbReference type="PANTHER" id="PTHR17224:SF1">
    <property type="entry name" value="PEPTIDYL-TRNA HYDROLASE"/>
    <property type="match status" value="1"/>
</dbReference>
<dbReference type="GO" id="GO:0000049">
    <property type="term" value="F:tRNA binding"/>
    <property type="evidence" value="ECO:0007669"/>
    <property type="project" value="UniProtKB-UniRule"/>
</dbReference>
<dbReference type="SUPFAM" id="SSF53178">
    <property type="entry name" value="Peptidyl-tRNA hydrolase-like"/>
    <property type="match status" value="1"/>
</dbReference>
<accession>A0A841PRV5</accession>
<dbReference type="PANTHER" id="PTHR17224">
    <property type="entry name" value="PEPTIDYL-TRNA HYDROLASE"/>
    <property type="match status" value="1"/>
</dbReference>
<keyword evidence="3 8" id="KW-0378">Hydrolase</keyword>
<dbReference type="CDD" id="cd00462">
    <property type="entry name" value="PTH"/>
    <property type="match status" value="1"/>
</dbReference>
<sequence>MKLLVGLGNPGLKYAKTRHNIGFMTLNDIAKELGIKLKKNTNFHGEYSEIIVNGERIMLLKPLTYMNRSGDSVQSMVSYFKIAPSQIMVIYDDLDLPVGTAKFRKTGGHGGHNGIRSLIQHLGTKEFNRARIGIGRPPEGKSVTSHVLNRFSKGEKAEVDNARLHVTKACTAWMETSFDQVMNHYN</sequence>
<keyword evidence="8" id="KW-0963">Cytoplasm</keyword>
<comment type="subunit">
    <text evidence="8">Monomer.</text>
</comment>
<evidence type="ECO:0000256" key="7">
    <source>
        <dbReference type="ARBA" id="ARBA00050038"/>
    </source>
</evidence>
<feature type="binding site" evidence="8">
    <location>
        <position position="65"/>
    </location>
    <ligand>
        <name>tRNA</name>
        <dbReference type="ChEBI" id="CHEBI:17843"/>
    </ligand>
</feature>
<keyword evidence="2 8" id="KW-0820">tRNA-binding</keyword>
<evidence type="ECO:0000256" key="5">
    <source>
        <dbReference type="ARBA" id="ARBA00038063"/>
    </source>
</evidence>
<dbReference type="Gene3D" id="3.40.50.1470">
    <property type="entry name" value="Peptidyl-tRNA hydrolase"/>
    <property type="match status" value="1"/>
</dbReference>
<dbReference type="EC" id="3.1.1.29" evidence="1 8"/>
<feature type="site" description="Discriminates between blocked and unblocked aminoacyl-tRNA" evidence="8">
    <location>
        <position position="9"/>
    </location>
</feature>
<dbReference type="GO" id="GO:0006515">
    <property type="term" value="P:protein quality control for misfolded or incompletely synthesized proteins"/>
    <property type="evidence" value="ECO:0007669"/>
    <property type="project" value="UniProtKB-UniRule"/>
</dbReference>
<reference evidence="11 12" key="1">
    <citation type="submission" date="2020-08" db="EMBL/GenBank/DDBJ databases">
        <title>Genomic Encyclopedia of Type Strains, Phase IV (KMG-IV): sequencing the most valuable type-strain genomes for metagenomic binning, comparative biology and taxonomic classification.</title>
        <authorList>
            <person name="Goeker M."/>
        </authorList>
    </citation>
    <scope>NUCLEOTIDE SEQUENCE [LARGE SCALE GENOMIC DNA]</scope>
    <source>
        <strain evidence="11 12">DSM 21769</strain>
    </source>
</reference>
<feature type="active site" description="Proton acceptor" evidence="8">
    <location>
        <position position="19"/>
    </location>
</feature>
<organism evidence="11 12">
    <name type="scientific">Geomicrobium halophilum</name>
    <dbReference type="NCBI Taxonomy" id="549000"/>
    <lineage>
        <taxon>Bacteria</taxon>
        <taxon>Bacillati</taxon>
        <taxon>Bacillota</taxon>
        <taxon>Bacilli</taxon>
        <taxon>Bacillales</taxon>
        <taxon>Geomicrobium</taxon>
    </lineage>
</organism>
<keyword evidence="4 8" id="KW-0694">RNA-binding</keyword>
<evidence type="ECO:0000256" key="4">
    <source>
        <dbReference type="ARBA" id="ARBA00022884"/>
    </source>
</evidence>
<dbReference type="Pfam" id="PF01195">
    <property type="entry name" value="Pept_tRNA_hydro"/>
    <property type="match status" value="1"/>
</dbReference>
<keyword evidence="12" id="KW-1185">Reference proteome</keyword>
<evidence type="ECO:0000313" key="12">
    <source>
        <dbReference type="Proteomes" id="UP000568839"/>
    </source>
</evidence>
<dbReference type="EMBL" id="JACHHJ010000008">
    <property type="protein sequence ID" value="MBB6451530.1"/>
    <property type="molecule type" value="Genomic_DNA"/>
</dbReference>
<comment type="function">
    <text evidence="8">Hydrolyzes ribosome-free peptidyl-tRNAs (with 1 or more amino acids incorporated), which drop off the ribosome during protein synthesis, or as a result of ribosome stalling.</text>
</comment>